<dbReference type="GO" id="GO:0005737">
    <property type="term" value="C:cytoplasm"/>
    <property type="evidence" value="ECO:0007669"/>
    <property type="project" value="UniProtKB-SubCell"/>
</dbReference>
<evidence type="ECO:0000256" key="3">
    <source>
        <dbReference type="ARBA" id="ARBA00022527"/>
    </source>
</evidence>
<feature type="binding site" evidence="11">
    <location>
        <position position="335"/>
    </location>
    <ligand>
        <name>ATP</name>
        <dbReference type="ChEBI" id="CHEBI:30616"/>
    </ligand>
</feature>
<keyword evidence="4 11" id="KW-0816">Tricarboxylic acid cycle</keyword>
<accession>A0A918JZI3</accession>
<dbReference type="GO" id="GO:0016208">
    <property type="term" value="F:AMP binding"/>
    <property type="evidence" value="ECO:0007669"/>
    <property type="project" value="TreeGrafter"/>
</dbReference>
<evidence type="ECO:0000256" key="5">
    <source>
        <dbReference type="ARBA" id="ARBA00022679"/>
    </source>
</evidence>
<keyword evidence="1 11" id="KW-0329">Glyoxylate bypass</keyword>
<keyword evidence="10 11" id="KW-0904">Protein phosphatase</keyword>
<name>A0A918JZI3_9GAMM</name>
<keyword evidence="6 11" id="KW-0547">Nucleotide-binding</keyword>
<dbReference type="GO" id="GO:0004721">
    <property type="term" value="F:phosphoprotein phosphatase activity"/>
    <property type="evidence" value="ECO:0007669"/>
    <property type="project" value="UniProtKB-KW"/>
</dbReference>
<dbReference type="Proteomes" id="UP000626148">
    <property type="component" value="Unassembled WGS sequence"/>
</dbReference>
<dbReference type="PANTHER" id="PTHR39559:SF1">
    <property type="entry name" value="ISOCITRATE DEHYDROGENASE KINASE_PHOSPHATASE"/>
    <property type="match status" value="1"/>
</dbReference>
<dbReference type="GO" id="GO:0006099">
    <property type="term" value="P:tricarboxylic acid cycle"/>
    <property type="evidence" value="ECO:0007669"/>
    <property type="project" value="UniProtKB-UniRule"/>
</dbReference>
<gene>
    <name evidence="11 14" type="primary">aceK</name>
    <name evidence="14" type="ORF">GCM10007392_00630</name>
</gene>
<dbReference type="GO" id="GO:0006006">
    <property type="term" value="P:glucose metabolic process"/>
    <property type="evidence" value="ECO:0007669"/>
    <property type="project" value="InterPro"/>
</dbReference>
<dbReference type="GO" id="GO:0004674">
    <property type="term" value="F:protein serine/threonine kinase activity"/>
    <property type="evidence" value="ECO:0007669"/>
    <property type="project" value="UniProtKB-KW"/>
</dbReference>
<feature type="binding site" evidence="11">
    <location>
        <begin position="314"/>
        <end position="320"/>
    </location>
    <ligand>
        <name>ATP</name>
        <dbReference type="ChEBI" id="CHEBI:30616"/>
    </ligand>
</feature>
<keyword evidence="5 11" id="KW-0808">Transferase</keyword>
<keyword evidence="9 11" id="KW-0067">ATP-binding</keyword>
<evidence type="ECO:0000256" key="2">
    <source>
        <dbReference type="ARBA" id="ARBA00022490"/>
    </source>
</evidence>
<reference evidence="14" key="2">
    <citation type="submission" date="2020-09" db="EMBL/GenBank/DDBJ databases">
        <authorList>
            <person name="Sun Q."/>
            <person name="Kim S."/>
        </authorList>
    </citation>
    <scope>NUCLEOTIDE SEQUENCE</scope>
    <source>
        <strain evidence="14">KCTC 22169</strain>
    </source>
</reference>
<dbReference type="AlphaFoldDB" id="A0A918JZI3"/>
<dbReference type="PANTHER" id="PTHR39559">
    <property type="match status" value="1"/>
</dbReference>
<evidence type="ECO:0000313" key="15">
    <source>
        <dbReference type="Proteomes" id="UP000626148"/>
    </source>
</evidence>
<dbReference type="HAMAP" id="MF_00747">
    <property type="entry name" value="AceK"/>
    <property type="match status" value="1"/>
</dbReference>
<dbReference type="InterPro" id="IPR046854">
    <property type="entry name" value="AceK_regulatory"/>
</dbReference>
<dbReference type="EMBL" id="BMXR01000001">
    <property type="protein sequence ID" value="GGX38346.1"/>
    <property type="molecule type" value="Genomic_DNA"/>
</dbReference>
<feature type="domain" description="Isocitrate dehydrogenase kinase/phosphatase (AceK) kinase" evidence="12">
    <location>
        <begin position="309"/>
        <end position="564"/>
    </location>
</feature>
<sequence>MTDDQAAQLADLILAGFDRHYRKFRHYSHLARDGFLKAEWRYLQDIHRERVDLYDDQVDHCIATLKDRFEHLSPEGWQSVKQAYSKRLERHRQPDLAETFYNSVFCRLFHRRYFNNEHIFVESDALWRHYETDETLIRRYWVDGNLEAVFLNMLEDMELGLPLENPHRDVRHLMHRFAQEAPNLARAANRYSIDLITAPFFRNKACYLIGRLNIDGEALPFIVPILNNEDGHLYADTLLVDSNAMAIVFGFARAYFFVDTGSPLAIVNFLLRLMPSKTRAELYSSIGLHKQGKTQFYRELLQHLDTSRDRFEVAPGIKGMVMTVFTLPSYPYVFKIIKDRFAPQKEMTRQHVKNQYHRVKQNDRVGRMADTWEFSKVALPLNRFSDALLEELSKVAASNVRQEGEQLIIEHCYIERRMIPLNLYLEDPAYAGREEAVLKEYGQAIKDLAKANIFPGDMLLKNFGVTRHGRVIFYDYDEIDWVTNCNFRRIPPPRYPEDELASEPWYSVAPNDIFPEEFATFLFNDNRLEAAFRKHHGDLLDADYWTAVQAELNAGKVADIYPYPDHIRVKRA</sequence>
<dbReference type="Pfam" id="PF06315">
    <property type="entry name" value="AceK_kinase"/>
    <property type="match status" value="1"/>
</dbReference>
<evidence type="ECO:0000256" key="7">
    <source>
        <dbReference type="ARBA" id="ARBA00022777"/>
    </source>
</evidence>
<dbReference type="InterPro" id="IPR046855">
    <property type="entry name" value="AceK_kinase"/>
</dbReference>
<keyword evidence="3 11" id="KW-0723">Serine/threonine-protein kinase</keyword>
<dbReference type="GO" id="GO:0008772">
    <property type="term" value="F:[isocitrate dehydrogenase (NADP+)] kinase activity"/>
    <property type="evidence" value="ECO:0007669"/>
    <property type="project" value="UniProtKB-UniRule"/>
</dbReference>
<keyword evidence="15" id="KW-1185">Reference proteome</keyword>
<dbReference type="PIRSF" id="PIRSF000719">
    <property type="entry name" value="AceK"/>
    <property type="match status" value="1"/>
</dbReference>
<proteinExistence type="inferred from homology"/>
<comment type="function">
    <text evidence="11">Bifunctional enzyme which can phosphorylate or dephosphorylate isocitrate dehydrogenase (IDH) on a specific serine residue. This is a regulatory mechanism which enables bacteria to bypass the Krebs cycle via the glyoxylate shunt in response to the source of carbon. When bacteria are grown on glucose, IDH is fully active and unphosphorylated, but when grown on acetate or ethanol, the activity of IDH declines drastically concomitant with its phosphorylation.</text>
</comment>
<dbReference type="NCBIfam" id="NF002804">
    <property type="entry name" value="PRK02946.1"/>
    <property type="match status" value="1"/>
</dbReference>
<comment type="subcellular location">
    <subcellularLocation>
        <location evidence="11">Cytoplasm</location>
    </subcellularLocation>
</comment>
<keyword evidence="2 11" id="KW-0963">Cytoplasm</keyword>
<comment type="caution">
    <text evidence="14">The sequence shown here is derived from an EMBL/GenBank/DDBJ whole genome shotgun (WGS) entry which is preliminary data.</text>
</comment>
<dbReference type="EC" id="3.1.3.-" evidence="11"/>
<evidence type="ECO:0000259" key="12">
    <source>
        <dbReference type="Pfam" id="PF06315"/>
    </source>
</evidence>
<keyword evidence="7 11" id="KW-0418">Kinase</keyword>
<dbReference type="InterPro" id="IPR010452">
    <property type="entry name" value="Isocitrate_DH_AceK"/>
</dbReference>
<evidence type="ECO:0000256" key="9">
    <source>
        <dbReference type="ARBA" id="ARBA00022840"/>
    </source>
</evidence>
<evidence type="ECO:0000256" key="6">
    <source>
        <dbReference type="ARBA" id="ARBA00022741"/>
    </source>
</evidence>
<evidence type="ECO:0000256" key="11">
    <source>
        <dbReference type="HAMAP-Rule" id="MF_00747"/>
    </source>
</evidence>
<evidence type="ECO:0000256" key="10">
    <source>
        <dbReference type="ARBA" id="ARBA00022912"/>
    </source>
</evidence>
<dbReference type="GO" id="GO:0005524">
    <property type="term" value="F:ATP binding"/>
    <property type="evidence" value="ECO:0007669"/>
    <property type="project" value="UniProtKB-UniRule"/>
</dbReference>
<feature type="active site" evidence="11">
    <location>
        <position position="370"/>
    </location>
</feature>
<evidence type="ECO:0000256" key="8">
    <source>
        <dbReference type="ARBA" id="ARBA00022801"/>
    </source>
</evidence>
<evidence type="ECO:0000256" key="1">
    <source>
        <dbReference type="ARBA" id="ARBA00022435"/>
    </source>
</evidence>
<evidence type="ECO:0000313" key="14">
    <source>
        <dbReference type="EMBL" id="GGX38346.1"/>
    </source>
</evidence>
<organism evidence="14 15">
    <name type="scientific">Saccharospirillum salsuginis</name>
    <dbReference type="NCBI Taxonomy" id="418750"/>
    <lineage>
        <taxon>Bacteria</taxon>
        <taxon>Pseudomonadati</taxon>
        <taxon>Pseudomonadota</taxon>
        <taxon>Gammaproteobacteria</taxon>
        <taxon>Oceanospirillales</taxon>
        <taxon>Saccharospirillaceae</taxon>
        <taxon>Saccharospirillum</taxon>
    </lineage>
</organism>
<dbReference type="Pfam" id="PF20423">
    <property type="entry name" value="AceK_regulatory"/>
    <property type="match status" value="1"/>
</dbReference>
<protein>
    <recommendedName>
        <fullName evidence="11">Isocitrate dehydrogenase kinase/phosphatase</fullName>
        <shortName evidence="11">IDH kinase/phosphatase</shortName>
        <shortName evidence="11">IDHK/P</shortName>
        <ecNumber evidence="11">2.7.11.5</ecNumber>
        <ecNumber evidence="11">3.1.3.-</ecNumber>
    </recommendedName>
</protein>
<dbReference type="EC" id="2.7.11.5" evidence="11"/>
<evidence type="ECO:0000259" key="13">
    <source>
        <dbReference type="Pfam" id="PF20423"/>
    </source>
</evidence>
<comment type="similarity">
    <text evidence="11">Belongs to the AceK family.</text>
</comment>
<comment type="catalytic activity">
    <reaction evidence="11">
        <text>L-seryl-[isocitrate dehydrogenase] + ATP = O-phospho-L-seryl-[isocitrate dehydrogenase] + ADP + H(+)</text>
        <dbReference type="Rhea" id="RHEA:43540"/>
        <dbReference type="Rhea" id="RHEA-COMP:10605"/>
        <dbReference type="Rhea" id="RHEA-COMP:10606"/>
        <dbReference type="ChEBI" id="CHEBI:15378"/>
        <dbReference type="ChEBI" id="CHEBI:29999"/>
        <dbReference type="ChEBI" id="CHEBI:30616"/>
        <dbReference type="ChEBI" id="CHEBI:83421"/>
        <dbReference type="ChEBI" id="CHEBI:456216"/>
        <dbReference type="EC" id="2.7.11.5"/>
    </reaction>
</comment>
<reference evidence="14" key="1">
    <citation type="journal article" date="2014" name="Int. J. Syst. Evol. Microbiol.">
        <title>Complete genome sequence of Corynebacterium casei LMG S-19264T (=DSM 44701T), isolated from a smear-ripened cheese.</title>
        <authorList>
            <consortium name="US DOE Joint Genome Institute (JGI-PGF)"/>
            <person name="Walter F."/>
            <person name="Albersmeier A."/>
            <person name="Kalinowski J."/>
            <person name="Ruckert C."/>
        </authorList>
    </citation>
    <scope>NUCLEOTIDE SEQUENCE</scope>
    <source>
        <strain evidence="14">KCTC 22169</strain>
    </source>
</reference>
<evidence type="ECO:0000256" key="4">
    <source>
        <dbReference type="ARBA" id="ARBA00022532"/>
    </source>
</evidence>
<dbReference type="GO" id="GO:0006097">
    <property type="term" value="P:glyoxylate cycle"/>
    <property type="evidence" value="ECO:0007669"/>
    <property type="project" value="UniProtKB-UniRule"/>
</dbReference>
<keyword evidence="8 11" id="KW-0378">Hydrolase</keyword>
<feature type="domain" description="Isocitrate dehydrogenase kinase/phosphatase (AceK) regulatory" evidence="13">
    <location>
        <begin position="10"/>
        <end position="307"/>
    </location>
</feature>